<dbReference type="GO" id="GO:0016740">
    <property type="term" value="F:transferase activity"/>
    <property type="evidence" value="ECO:0007669"/>
    <property type="project" value="UniProtKB-KW"/>
</dbReference>
<evidence type="ECO:0000313" key="1">
    <source>
        <dbReference type="EMBL" id="MBB2969108.1"/>
    </source>
</evidence>
<keyword evidence="2" id="KW-1185">Reference proteome</keyword>
<dbReference type="RefSeq" id="WP_021763075.1">
    <property type="nucleotide sequence ID" value="NZ_JACHVP010000005.1"/>
</dbReference>
<dbReference type="GO" id="GO:0006598">
    <property type="term" value="P:polyamine catabolic process"/>
    <property type="evidence" value="ECO:0007669"/>
    <property type="project" value="TreeGrafter"/>
</dbReference>
<dbReference type="InterPro" id="IPR011697">
    <property type="entry name" value="Peptidase_C26"/>
</dbReference>
<dbReference type="PANTHER" id="PTHR43235">
    <property type="entry name" value="GLUTAMINE AMIDOTRANSFERASE PB2B2.05-RELATED"/>
    <property type="match status" value="1"/>
</dbReference>
<dbReference type="EMBL" id="JACHVP010000005">
    <property type="protein sequence ID" value="MBB2969108.1"/>
    <property type="molecule type" value="Genomic_DNA"/>
</dbReference>
<dbReference type="AlphaFoldDB" id="A0A7W4V0K7"/>
<keyword evidence="1" id="KW-0315">Glutamine amidotransferase</keyword>
<keyword evidence="1" id="KW-0808">Transferase</keyword>
<name>A0A7W4V0K7_LEIAQ</name>
<accession>A0A7W4V0K7</accession>
<gene>
    <name evidence="1" type="ORF">FHX33_003890</name>
</gene>
<organism evidence="1 2">
    <name type="scientific">Leifsonia aquatica</name>
    <name type="common">Corynebacterium aquaticum</name>
    <dbReference type="NCBI Taxonomy" id="144185"/>
    <lineage>
        <taxon>Bacteria</taxon>
        <taxon>Bacillati</taxon>
        <taxon>Actinomycetota</taxon>
        <taxon>Actinomycetes</taxon>
        <taxon>Micrococcales</taxon>
        <taxon>Microbacteriaceae</taxon>
        <taxon>Leifsonia</taxon>
    </lineage>
</organism>
<comment type="caution">
    <text evidence="1">The sequence shown here is derived from an EMBL/GenBank/DDBJ whole genome shotgun (WGS) entry which is preliminary data.</text>
</comment>
<sequence length="240" mass="25246">MTGPIIAVTVWRRALATGLGAQTDLYTLGGEYADSVQAAGGIPLLVPDVVDPDVRALLSRVDGVLLSGGQDVASGPRDATEHAILTEAQRIGMPVFGICRGLQILNVHRGGTLVADLPHTSDHPAVGSGEERLSRHRIVDGAGWVADSLPDDGVVNSIHHQAIDRLGAGLAIAARAEDGTIEAVAGTDTSRFLRAVQWHPEKMPGVEGRAHATRLLAPFIAAADGYRRRAASTPRDKEFV</sequence>
<dbReference type="InterPro" id="IPR029062">
    <property type="entry name" value="Class_I_gatase-like"/>
</dbReference>
<dbReference type="CDD" id="cd01745">
    <property type="entry name" value="GATase1_2"/>
    <property type="match status" value="1"/>
</dbReference>
<dbReference type="Pfam" id="PF07722">
    <property type="entry name" value="Peptidase_C26"/>
    <property type="match status" value="1"/>
</dbReference>
<reference evidence="1 2" key="1">
    <citation type="submission" date="2020-08" db="EMBL/GenBank/DDBJ databases">
        <title>Sequencing the genomes of 1000 actinobacteria strains.</title>
        <authorList>
            <person name="Klenk H.-P."/>
        </authorList>
    </citation>
    <scope>NUCLEOTIDE SEQUENCE [LARGE SCALE GENOMIC DNA]</scope>
    <source>
        <strain evidence="1 2">DSM 20146</strain>
    </source>
</reference>
<dbReference type="GO" id="GO:0033969">
    <property type="term" value="F:gamma-glutamyl-gamma-aminobutyrate hydrolase activity"/>
    <property type="evidence" value="ECO:0007669"/>
    <property type="project" value="TreeGrafter"/>
</dbReference>
<proteinExistence type="predicted"/>
<dbReference type="InterPro" id="IPR044668">
    <property type="entry name" value="PuuD-like"/>
</dbReference>
<dbReference type="Proteomes" id="UP000538196">
    <property type="component" value="Unassembled WGS sequence"/>
</dbReference>
<dbReference type="GO" id="GO:0005829">
    <property type="term" value="C:cytosol"/>
    <property type="evidence" value="ECO:0007669"/>
    <property type="project" value="TreeGrafter"/>
</dbReference>
<dbReference type="Gene3D" id="3.40.50.880">
    <property type="match status" value="1"/>
</dbReference>
<protein>
    <submittedName>
        <fullName evidence="1">Putative glutamine amidotransferase</fullName>
    </submittedName>
</protein>
<evidence type="ECO:0000313" key="2">
    <source>
        <dbReference type="Proteomes" id="UP000538196"/>
    </source>
</evidence>
<dbReference type="PROSITE" id="PS51273">
    <property type="entry name" value="GATASE_TYPE_1"/>
    <property type="match status" value="1"/>
</dbReference>
<dbReference type="SUPFAM" id="SSF52317">
    <property type="entry name" value="Class I glutamine amidotransferase-like"/>
    <property type="match status" value="1"/>
</dbReference>
<dbReference type="PANTHER" id="PTHR43235:SF1">
    <property type="entry name" value="GLUTAMINE AMIDOTRANSFERASE PB2B2.05-RELATED"/>
    <property type="match status" value="1"/>
</dbReference>